<evidence type="ECO:0000256" key="6">
    <source>
        <dbReference type="SAM" id="MobiDB-lite"/>
    </source>
</evidence>
<protein>
    <recommendedName>
        <fullName evidence="9">IPT/TIG domain-containing protein</fullName>
    </recommendedName>
</protein>
<name>A0ABW9QT90_9ACTN</name>
<comment type="caution">
    <text evidence="7">The sequence shown here is derived from an EMBL/GenBank/DDBJ whole genome shotgun (WGS) entry which is preliminary data.</text>
</comment>
<evidence type="ECO:0008006" key="9">
    <source>
        <dbReference type="Google" id="ProtNLM"/>
    </source>
</evidence>
<feature type="non-terminal residue" evidence="7">
    <location>
        <position position="1"/>
    </location>
</feature>
<keyword evidence="3" id="KW-0044">Antibiotic</keyword>
<keyword evidence="4" id="KW-0238">DNA-binding</keyword>
<dbReference type="EMBL" id="WJHE01000471">
    <property type="protein sequence ID" value="MST33060.1"/>
    <property type="molecule type" value="Genomic_DNA"/>
</dbReference>
<organism evidence="7 8">
    <name type="scientific">Acidiferrimicrobium australe</name>
    <dbReference type="NCBI Taxonomy" id="2664430"/>
    <lineage>
        <taxon>Bacteria</taxon>
        <taxon>Bacillati</taxon>
        <taxon>Actinomycetota</taxon>
        <taxon>Acidimicrobiia</taxon>
        <taxon>Acidimicrobiales</taxon>
        <taxon>Acidimicrobiaceae</taxon>
        <taxon>Acidiferrimicrobium</taxon>
    </lineage>
</organism>
<dbReference type="InterPro" id="IPR002186">
    <property type="entry name" value="Neocarzinostatin_fam"/>
</dbReference>
<keyword evidence="5" id="KW-1015">Disulfide bond</keyword>
<evidence type="ECO:0000313" key="7">
    <source>
        <dbReference type="EMBL" id="MST33060.1"/>
    </source>
</evidence>
<dbReference type="SUPFAM" id="SSF49319">
    <property type="entry name" value="Actinoxanthin-like"/>
    <property type="match status" value="1"/>
</dbReference>
<evidence type="ECO:0000256" key="2">
    <source>
        <dbReference type="ARBA" id="ARBA00022529"/>
    </source>
</evidence>
<feature type="region of interest" description="Disordered" evidence="6">
    <location>
        <begin position="1"/>
        <end position="31"/>
    </location>
</feature>
<accession>A0ABW9QT90</accession>
<sequence>PGSGTSGTGTSSTSTAPSTTTSSTTPPAGAQQLQVQPDAGLAATQTVHVTGTGFSPNEPLVVAECAAKGAATGPDDCNLAGMLPVTSDATGRVSVDFTVVKGPFGVNKIVCDASQQCLVSVNQATPKPTQQASRPITFR</sequence>
<dbReference type="Proteomes" id="UP000437736">
    <property type="component" value="Unassembled WGS sequence"/>
</dbReference>
<proteinExistence type="inferred from homology"/>
<reference evidence="7 8" key="1">
    <citation type="submission" date="2019-11" db="EMBL/GenBank/DDBJ databases">
        <title>Acidiferrimicrobium australis gen. nov., sp. nov., an acidophilic and obligately heterotrophic, member of the Actinobacteria that catalyses dissimilatory oxido- reduction of iron isolated from metal-rich acidic water in Chile.</title>
        <authorList>
            <person name="Gonzalez D."/>
            <person name="Huber K."/>
            <person name="Hedrich S."/>
            <person name="Rojas-Villalobos C."/>
            <person name="Quatrini R."/>
            <person name="Dinamarca M.A."/>
            <person name="Schwarz A."/>
            <person name="Canales C."/>
            <person name="Nancucheo I."/>
        </authorList>
    </citation>
    <scope>NUCLEOTIDE SEQUENCE [LARGE SCALE GENOMIC DNA]</scope>
    <source>
        <strain evidence="7 8">USS-CCA1</strain>
    </source>
</reference>
<evidence type="ECO:0000256" key="5">
    <source>
        <dbReference type="ARBA" id="ARBA00023157"/>
    </source>
</evidence>
<keyword evidence="2" id="KW-0929">Antimicrobial</keyword>
<gene>
    <name evidence="7" type="ORF">GHK86_10050</name>
</gene>
<dbReference type="InterPro" id="IPR027273">
    <property type="entry name" value="Neocarzinostatin-like"/>
</dbReference>
<evidence type="ECO:0000256" key="1">
    <source>
        <dbReference type="ARBA" id="ARBA00010648"/>
    </source>
</evidence>
<dbReference type="Gene3D" id="2.60.40.230">
    <property type="entry name" value="Neocarzinostatin-like"/>
    <property type="match status" value="1"/>
</dbReference>
<evidence type="ECO:0000256" key="4">
    <source>
        <dbReference type="ARBA" id="ARBA00023125"/>
    </source>
</evidence>
<feature type="compositionally biased region" description="Low complexity" evidence="6">
    <location>
        <begin position="8"/>
        <end position="30"/>
    </location>
</feature>
<evidence type="ECO:0000256" key="3">
    <source>
        <dbReference type="ARBA" id="ARBA00023022"/>
    </source>
</evidence>
<comment type="similarity">
    <text evidence="1">Belongs to the neocarzinostatin family.</text>
</comment>
<dbReference type="Pfam" id="PF00960">
    <property type="entry name" value="Neocarzinostat"/>
    <property type="match status" value="1"/>
</dbReference>
<evidence type="ECO:0000313" key="8">
    <source>
        <dbReference type="Proteomes" id="UP000437736"/>
    </source>
</evidence>
<keyword evidence="8" id="KW-1185">Reference proteome</keyword>